<organism evidence="1 2">
    <name type="scientific">Paractinoplanes bogorensis</name>
    <dbReference type="NCBI Taxonomy" id="1610840"/>
    <lineage>
        <taxon>Bacteria</taxon>
        <taxon>Bacillati</taxon>
        <taxon>Actinomycetota</taxon>
        <taxon>Actinomycetes</taxon>
        <taxon>Micromonosporales</taxon>
        <taxon>Micromonosporaceae</taxon>
        <taxon>Paractinoplanes</taxon>
    </lineage>
</organism>
<evidence type="ECO:0000313" key="1">
    <source>
        <dbReference type="EMBL" id="MBU2668528.1"/>
    </source>
</evidence>
<accession>A0ABS5YYR3</accession>
<gene>
    <name evidence="1" type="ORF">KOI35_33950</name>
</gene>
<sequence>MIDDLIGDVLGGLLPGWSRRGGPVRLDAGLRLPDRRLVTWWRHGYVELGPDCSWVPRRPRAGRRVALPGLRVGPSRRLTVIERVLLNSDCRVFEATAGDSVRLEIAVLPDDVARLPRVRRPA</sequence>
<protein>
    <submittedName>
        <fullName evidence="1">Uncharacterized protein</fullName>
    </submittedName>
</protein>
<dbReference type="RefSeq" id="WP_215792773.1">
    <property type="nucleotide sequence ID" value="NZ_JAHKKG010000011.1"/>
</dbReference>
<proteinExistence type="predicted"/>
<dbReference type="EMBL" id="JAHKKG010000011">
    <property type="protein sequence ID" value="MBU2668528.1"/>
    <property type="molecule type" value="Genomic_DNA"/>
</dbReference>
<evidence type="ECO:0000313" key="2">
    <source>
        <dbReference type="Proteomes" id="UP001519654"/>
    </source>
</evidence>
<name>A0ABS5YYR3_9ACTN</name>
<dbReference type="Proteomes" id="UP001519654">
    <property type="component" value="Unassembled WGS sequence"/>
</dbReference>
<reference evidence="1 2" key="1">
    <citation type="submission" date="2021-06" db="EMBL/GenBank/DDBJ databases">
        <title>Actinoplanes lichenicola sp. nov., and Actinoplanes ovalisporus sp. nov., isolated from lichen in Thailand.</title>
        <authorList>
            <person name="Saeng-In P."/>
            <person name="Kanchanasin P."/>
            <person name="Yuki M."/>
            <person name="Kudo T."/>
            <person name="Ohkuma M."/>
            <person name="Phongsopitanun W."/>
            <person name="Tanasupawat S."/>
        </authorList>
    </citation>
    <scope>NUCLEOTIDE SEQUENCE [LARGE SCALE GENOMIC DNA]</scope>
    <source>
        <strain evidence="1 2">NBRC 110975</strain>
    </source>
</reference>
<comment type="caution">
    <text evidence="1">The sequence shown here is derived from an EMBL/GenBank/DDBJ whole genome shotgun (WGS) entry which is preliminary data.</text>
</comment>
<keyword evidence="2" id="KW-1185">Reference proteome</keyword>